<reference evidence="3 4" key="1">
    <citation type="submission" date="2022-05" db="EMBL/GenBank/DDBJ databases">
        <title>Genome Sequencing of Bee-Associated Microbes.</title>
        <authorList>
            <person name="Dunlap C."/>
        </authorList>
    </citation>
    <scope>NUCLEOTIDE SEQUENCE [LARGE SCALE GENOMIC DNA]</scope>
    <source>
        <strain evidence="3 4">NRRL B-23120</strain>
    </source>
</reference>
<evidence type="ECO:0000313" key="4">
    <source>
        <dbReference type="Proteomes" id="UP001527202"/>
    </source>
</evidence>
<dbReference type="Pfam" id="PF08874">
    <property type="entry name" value="DUF1835"/>
    <property type="match status" value="1"/>
</dbReference>
<comment type="caution">
    <text evidence="3">The sequence shown here is derived from an EMBL/GenBank/DDBJ whole genome shotgun (WGS) entry which is preliminary data.</text>
</comment>
<dbReference type="Proteomes" id="UP001527202">
    <property type="component" value="Unassembled WGS sequence"/>
</dbReference>
<keyword evidence="4" id="KW-1185">Reference proteome</keyword>
<feature type="domain" description="DUF3658" evidence="2">
    <location>
        <begin position="231"/>
        <end position="341"/>
    </location>
</feature>
<organism evidence="3 4">
    <name type="scientific">Paenibacillus chitinolyticus</name>
    <dbReference type="NCBI Taxonomy" id="79263"/>
    <lineage>
        <taxon>Bacteria</taxon>
        <taxon>Bacillati</taxon>
        <taxon>Bacillota</taxon>
        <taxon>Bacilli</taxon>
        <taxon>Bacillales</taxon>
        <taxon>Paenibacillaceae</taxon>
        <taxon>Paenibacillus</taxon>
    </lineage>
</organism>
<dbReference type="EMBL" id="JAMDMJ010000013">
    <property type="protein sequence ID" value="MCY9596493.1"/>
    <property type="molecule type" value="Genomic_DNA"/>
</dbReference>
<sequence>MGGKPGIARVFDRLGNQGTKLYLGFALEQIRKLKEREAPREKAISELIELYDELIESAEKRAAWDPVPTCTHVHFVVGDSFAGSLKVALNQLNWSGTHKVITLSENYAIGPIRGLDLYEGWKARWDWFQDHITEACEVCDDPEEDYNQLLEQVNKIPEQAKVIIWTSRNACEQTGMLHAIRLLSGRSNSLVLYDACAICEELDNRPDAAISYRHSGEIPSDKLQAALVRMKDNSCLRDADRTRLEREWQTISKQSGTLRIWRDGAVAEVPDNYYDMYLLGKLDKLRPASDHGYLKTARLIGEAMGYCEQFIGDAYFEYRVRQLIYDGILEIKGVPSSMRRYSVGRKKIT</sequence>
<evidence type="ECO:0000259" key="2">
    <source>
        <dbReference type="Pfam" id="PF12395"/>
    </source>
</evidence>
<dbReference type="GeneID" id="95376745"/>
<dbReference type="InterPro" id="IPR014973">
    <property type="entry name" value="DUF1835"/>
</dbReference>
<gene>
    <name evidence="3" type="ORF">M5X16_11990</name>
</gene>
<feature type="domain" description="DUF1835" evidence="1">
    <location>
        <begin position="73"/>
        <end position="190"/>
    </location>
</feature>
<dbReference type="RefSeq" id="WP_241688691.1">
    <property type="nucleotide sequence ID" value="NZ_CP026520.1"/>
</dbReference>
<protein>
    <submittedName>
        <fullName evidence="3">DUF1835 domain-containing protein</fullName>
    </submittedName>
</protein>
<dbReference type="Pfam" id="PF12395">
    <property type="entry name" value="DUF3658"/>
    <property type="match status" value="1"/>
</dbReference>
<accession>A0ABT4FD92</accession>
<name>A0ABT4FD92_9BACL</name>
<evidence type="ECO:0000259" key="1">
    <source>
        <dbReference type="Pfam" id="PF08874"/>
    </source>
</evidence>
<evidence type="ECO:0000313" key="3">
    <source>
        <dbReference type="EMBL" id="MCY9596493.1"/>
    </source>
</evidence>
<dbReference type="InterPro" id="IPR022123">
    <property type="entry name" value="DUF3658"/>
</dbReference>
<proteinExistence type="predicted"/>